<proteinExistence type="predicted"/>
<name>A0A2T3AQD1_AMORE</name>
<dbReference type="GeneID" id="36575185"/>
<dbReference type="AlphaFoldDB" id="A0A2T3AQD1"/>
<reference evidence="2 3" key="1">
    <citation type="journal article" date="2018" name="New Phytol.">
        <title>Comparative genomics and transcriptomics depict ericoid mycorrhizal fungi as versatile saprotrophs and plant mutualists.</title>
        <authorList>
            <person name="Martino E."/>
            <person name="Morin E."/>
            <person name="Grelet G.A."/>
            <person name="Kuo A."/>
            <person name="Kohler A."/>
            <person name="Daghino S."/>
            <person name="Barry K.W."/>
            <person name="Cichocki N."/>
            <person name="Clum A."/>
            <person name="Dockter R.B."/>
            <person name="Hainaut M."/>
            <person name="Kuo R.C."/>
            <person name="LaButti K."/>
            <person name="Lindahl B.D."/>
            <person name="Lindquist E.A."/>
            <person name="Lipzen A."/>
            <person name="Khouja H.R."/>
            <person name="Magnuson J."/>
            <person name="Murat C."/>
            <person name="Ohm R.A."/>
            <person name="Singer S.W."/>
            <person name="Spatafora J.W."/>
            <person name="Wang M."/>
            <person name="Veneault-Fourrey C."/>
            <person name="Henrissat B."/>
            <person name="Grigoriev I.V."/>
            <person name="Martin F.M."/>
            <person name="Perotto S."/>
        </authorList>
    </citation>
    <scope>NUCLEOTIDE SEQUENCE [LARGE SCALE GENOMIC DNA]</scope>
    <source>
        <strain evidence="2 3">ATCC 22711</strain>
    </source>
</reference>
<evidence type="ECO:0000313" key="3">
    <source>
        <dbReference type="Proteomes" id="UP000241818"/>
    </source>
</evidence>
<gene>
    <name evidence="2" type="ORF">M430DRAFT_37330</name>
</gene>
<keyword evidence="3" id="KW-1185">Reference proteome</keyword>
<sequence length="92" mass="9929">MPVFLWLSPALGSILSFKFKSIQVSIQVTYNSKSALPFCAVCSASASPFLLGVLPKTTCHLLQELIIIQRSISMSHCNLINMDACLPSSAPT</sequence>
<organism evidence="2 3">
    <name type="scientific">Amorphotheca resinae ATCC 22711</name>
    <dbReference type="NCBI Taxonomy" id="857342"/>
    <lineage>
        <taxon>Eukaryota</taxon>
        <taxon>Fungi</taxon>
        <taxon>Dikarya</taxon>
        <taxon>Ascomycota</taxon>
        <taxon>Pezizomycotina</taxon>
        <taxon>Leotiomycetes</taxon>
        <taxon>Helotiales</taxon>
        <taxon>Amorphothecaceae</taxon>
        <taxon>Amorphotheca</taxon>
    </lineage>
</organism>
<dbReference type="RefSeq" id="XP_024716872.1">
    <property type="nucleotide sequence ID" value="XM_024867104.1"/>
</dbReference>
<protein>
    <recommendedName>
        <fullName evidence="4">Secreted protein</fullName>
    </recommendedName>
</protein>
<evidence type="ECO:0000313" key="2">
    <source>
        <dbReference type="EMBL" id="PSS08474.1"/>
    </source>
</evidence>
<dbReference type="Proteomes" id="UP000241818">
    <property type="component" value="Unassembled WGS sequence"/>
</dbReference>
<dbReference type="EMBL" id="KZ679018">
    <property type="protein sequence ID" value="PSS08474.1"/>
    <property type="molecule type" value="Genomic_DNA"/>
</dbReference>
<dbReference type="InParanoid" id="A0A2T3AQD1"/>
<feature type="signal peptide" evidence="1">
    <location>
        <begin position="1"/>
        <end position="16"/>
    </location>
</feature>
<accession>A0A2T3AQD1</accession>
<feature type="chain" id="PRO_5015562644" description="Secreted protein" evidence="1">
    <location>
        <begin position="17"/>
        <end position="92"/>
    </location>
</feature>
<keyword evidence="1" id="KW-0732">Signal</keyword>
<evidence type="ECO:0008006" key="4">
    <source>
        <dbReference type="Google" id="ProtNLM"/>
    </source>
</evidence>
<evidence type="ECO:0000256" key="1">
    <source>
        <dbReference type="SAM" id="SignalP"/>
    </source>
</evidence>